<sequence>MIALQMDSGGPGACKVARRNAFGYDTGRLVNPSSTNDAARCSKVKSVALPYCLRCYDMTDSEFPSTDDVIHEARLWRDDGWTARVIKNEDDDGWAVEMIQTGETEPSLVGPWTMGRDKKNPKPLDANAFRTLVKTASEVLRRHEQQRHAMLNKNVTIDIQGEDVTVTLEIVPDEDDPYANLKAFDAYGAQLAHVRVSPAFKLSKASAERWAENDFAKPN</sequence>
<gene>
    <name evidence="1" type="ORF">AWB82_00169</name>
</gene>
<dbReference type="EMBL" id="FCOJ02000001">
    <property type="protein sequence ID" value="SAK40100.1"/>
    <property type="molecule type" value="Genomic_DNA"/>
</dbReference>
<organism evidence="1 2">
    <name type="scientific">Caballeronia glebae</name>
    <dbReference type="NCBI Taxonomy" id="1777143"/>
    <lineage>
        <taxon>Bacteria</taxon>
        <taxon>Pseudomonadati</taxon>
        <taxon>Pseudomonadota</taxon>
        <taxon>Betaproteobacteria</taxon>
        <taxon>Burkholderiales</taxon>
        <taxon>Burkholderiaceae</taxon>
        <taxon>Caballeronia</taxon>
    </lineage>
</organism>
<protein>
    <submittedName>
        <fullName evidence="1">Uncharacterized protein</fullName>
    </submittedName>
</protein>
<reference evidence="1" key="1">
    <citation type="submission" date="2016-01" db="EMBL/GenBank/DDBJ databases">
        <authorList>
            <person name="Peeters C."/>
        </authorList>
    </citation>
    <scope>NUCLEOTIDE SEQUENCE [LARGE SCALE GENOMIC DNA]</scope>
    <source>
        <strain evidence="1">LMG 29325</strain>
    </source>
</reference>
<dbReference type="AlphaFoldDB" id="A0A157Z3I3"/>
<keyword evidence="2" id="KW-1185">Reference proteome</keyword>
<comment type="caution">
    <text evidence="1">The sequence shown here is derived from an EMBL/GenBank/DDBJ whole genome shotgun (WGS) entry which is preliminary data.</text>
</comment>
<evidence type="ECO:0000313" key="2">
    <source>
        <dbReference type="Proteomes" id="UP000054596"/>
    </source>
</evidence>
<proteinExistence type="predicted"/>
<accession>A0A157Z3I3</accession>
<evidence type="ECO:0000313" key="1">
    <source>
        <dbReference type="EMBL" id="SAK40100.1"/>
    </source>
</evidence>
<dbReference type="Proteomes" id="UP000054596">
    <property type="component" value="Unassembled WGS sequence"/>
</dbReference>
<name>A0A157Z3I3_9BURK</name>
<dbReference type="STRING" id="1777143.AWB82_00169"/>